<reference evidence="1 2" key="1">
    <citation type="journal article" date="2021" name="BMC Genomics">
        <title>Datura genome reveals duplications of psychoactive alkaloid biosynthetic genes and high mutation rate following tissue culture.</title>
        <authorList>
            <person name="Rajewski A."/>
            <person name="Carter-House D."/>
            <person name="Stajich J."/>
            <person name="Litt A."/>
        </authorList>
    </citation>
    <scope>NUCLEOTIDE SEQUENCE [LARGE SCALE GENOMIC DNA]</scope>
    <source>
        <strain evidence="1">AR-01</strain>
    </source>
</reference>
<sequence>MVARRTRIPPSSAIILYKNPGFKERTQPRDFFDCNLEPRKIRHPYPEMRGSCPRRASGRAEWCEFTDMYDMTFTTGCVAHRFLEFPAVSTLDGLGRLATLLTARAWPPSLTQLEQRDPSAWKCWPTISVSRGSLPLLSTPPSCTLYPQWIERHVTGHNDISSLPVHLGPIIKQNNERGKRQASDGLGCAVPLLLHNL</sequence>
<evidence type="ECO:0000313" key="1">
    <source>
        <dbReference type="EMBL" id="MCE3216659.1"/>
    </source>
</evidence>
<gene>
    <name evidence="1" type="ORF">HAX54_007361</name>
</gene>
<keyword evidence="2" id="KW-1185">Reference proteome</keyword>
<dbReference type="Proteomes" id="UP000823775">
    <property type="component" value="Unassembled WGS sequence"/>
</dbReference>
<protein>
    <submittedName>
        <fullName evidence="1">Uncharacterized protein</fullName>
    </submittedName>
</protein>
<evidence type="ECO:0000313" key="2">
    <source>
        <dbReference type="Proteomes" id="UP000823775"/>
    </source>
</evidence>
<accession>A0ABS8WYS9</accession>
<comment type="caution">
    <text evidence="1">The sequence shown here is derived from an EMBL/GenBank/DDBJ whole genome shotgun (WGS) entry which is preliminary data.</text>
</comment>
<proteinExistence type="predicted"/>
<organism evidence="1 2">
    <name type="scientific">Datura stramonium</name>
    <name type="common">Jimsonweed</name>
    <name type="synonym">Common thornapple</name>
    <dbReference type="NCBI Taxonomy" id="4076"/>
    <lineage>
        <taxon>Eukaryota</taxon>
        <taxon>Viridiplantae</taxon>
        <taxon>Streptophyta</taxon>
        <taxon>Embryophyta</taxon>
        <taxon>Tracheophyta</taxon>
        <taxon>Spermatophyta</taxon>
        <taxon>Magnoliopsida</taxon>
        <taxon>eudicotyledons</taxon>
        <taxon>Gunneridae</taxon>
        <taxon>Pentapetalae</taxon>
        <taxon>asterids</taxon>
        <taxon>lamiids</taxon>
        <taxon>Solanales</taxon>
        <taxon>Solanaceae</taxon>
        <taxon>Solanoideae</taxon>
        <taxon>Datureae</taxon>
        <taxon>Datura</taxon>
    </lineage>
</organism>
<dbReference type="EMBL" id="JACEIK010013781">
    <property type="protein sequence ID" value="MCE3216659.1"/>
    <property type="molecule type" value="Genomic_DNA"/>
</dbReference>
<name>A0ABS8WYS9_DATST</name>